<dbReference type="Proteomes" id="UP000835052">
    <property type="component" value="Unassembled WGS sequence"/>
</dbReference>
<keyword evidence="2" id="KW-1185">Reference proteome</keyword>
<proteinExistence type="predicted"/>
<protein>
    <submittedName>
        <fullName evidence="1">Uncharacterized protein</fullName>
    </submittedName>
</protein>
<reference evidence="1" key="1">
    <citation type="submission" date="2020-10" db="EMBL/GenBank/DDBJ databases">
        <authorList>
            <person name="Kikuchi T."/>
        </authorList>
    </citation>
    <scope>NUCLEOTIDE SEQUENCE</scope>
    <source>
        <strain evidence="1">NKZ352</strain>
    </source>
</reference>
<organism evidence="1 2">
    <name type="scientific">Caenorhabditis auriculariae</name>
    <dbReference type="NCBI Taxonomy" id="2777116"/>
    <lineage>
        <taxon>Eukaryota</taxon>
        <taxon>Metazoa</taxon>
        <taxon>Ecdysozoa</taxon>
        <taxon>Nematoda</taxon>
        <taxon>Chromadorea</taxon>
        <taxon>Rhabditida</taxon>
        <taxon>Rhabditina</taxon>
        <taxon>Rhabditomorpha</taxon>
        <taxon>Rhabditoidea</taxon>
        <taxon>Rhabditidae</taxon>
        <taxon>Peloderinae</taxon>
        <taxon>Caenorhabditis</taxon>
    </lineage>
</organism>
<dbReference type="EMBL" id="CAJGYM010000008">
    <property type="protein sequence ID" value="CAD6188407.1"/>
    <property type="molecule type" value="Genomic_DNA"/>
</dbReference>
<evidence type="ECO:0000313" key="1">
    <source>
        <dbReference type="EMBL" id="CAD6188407.1"/>
    </source>
</evidence>
<sequence>MPKILRRALSFWRDNEPIGEKKRSVAYKENTDETAGKKDEEGGLLVHLLGSQTSRLSNNLHILFRSIIVAFSLRSLSSILVSLDYRSPPPSEFLMTIRSPLQAANYANPADRLITRAADRADCAAEHDPIH</sequence>
<evidence type="ECO:0000313" key="2">
    <source>
        <dbReference type="Proteomes" id="UP000835052"/>
    </source>
</evidence>
<comment type="caution">
    <text evidence="1">The sequence shown here is derived from an EMBL/GenBank/DDBJ whole genome shotgun (WGS) entry which is preliminary data.</text>
</comment>
<accession>A0A8S1GYV3</accession>
<name>A0A8S1GYV3_9PELO</name>
<gene>
    <name evidence="1" type="ORF">CAUJ_LOCUS4326</name>
</gene>
<dbReference type="AlphaFoldDB" id="A0A8S1GYV3"/>